<keyword evidence="2" id="KW-1185">Reference proteome</keyword>
<dbReference type="RefSeq" id="WP_272420698.1">
    <property type="nucleotide sequence ID" value="NZ_JAGTJJ010000007.1"/>
</dbReference>
<accession>A0A9X3X6D9</accession>
<evidence type="ECO:0000313" key="1">
    <source>
        <dbReference type="EMBL" id="MDC3982246.1"/>
    </source>
</evidence>
<protein>
    <submittedName>
        <fullName evidence="1">Uncharacterized protein</fullName>
    </submittedName>
</protein>
<proteinExistence type="predicted"/>
<evidence type="ECO:0000313" key="2">
    <source>
        <dbReference type="Proteomes" id="UP001151081"/>
    </source>
</evidence>
<comment type="caution">
    <text evidence="1">The sequence shown here is derived from an EMBL/GenBank/DDBJ whole genome shotgun (WGS) entry which is preliminary data.</text>
</comment>
<reference evidence="1 2" key="1">
    <citation type="submission" date="2021-04" db="EMBL/GenBank/DDBJ databases">
        <title>Genome analysis of Polyangium sp.</title>
        <authorList>
            <person name="Li Y."/>
            <person name="Wang J."/>
        </authorList>
    </citation>
    <scope>NUCLEOTIDE SEQUENCE [LARGE SCALE GENOMIC DNA]</scope>
    <source>
        <strain evidence="1 2">SDU14</strain>
    </source>
</reference>
<gene>
    <name evidence="1" type="ORF">KEG57_17130</name>
</gene>
<organism evidence="1 2">
    <name type="scientific">Polyangium jinanense</name>
    <dbReference type="NCBI Taxonomy" id="2829994"/>
    <lineage>
        <taxon>Bacteria</taxon>
        <taxon>Pseudomonadati</taxon>
        <taxon>Myxococcota</taxon>
        <taxon>Polyangia</taxon>
        <taxon>Polyangiales</taxon>
        <taxon>Polyangiaceae</taxon>
        <taxon>Polyangium</taxon>
    </lineage>
</organism>
<dbReference type="Proteomes" id="UP001151081">
    <property type="component" value="Unassembled WGS sequence"/>
</dbReference>
<name>A0A9X3X6D9_9BACT</name>
<dbReference type="AlphaFoldDB" id="A0A9X3X6D9"/>
<dbReference type="EMBL" id="JAGTJJ010000007">
    <property type="protein sequence ID" value="MDC3982246.1"/>
    <property type="molecule type" value="Genomic_DNA"/>
</dbReference>
<sequence>MSPSNVTSIERAGERAARFSLAATSIGLDVRPIVPALVALAPELERCFAVRVASGLASIALVTRGDPADGSGFGERLGDLFAAIGAGGDVSPPATSGLEEHGGPVAVTIGLDDEGVSLAIEKRSTPGGFSLATALGMLLGGGCAGLSTGAASSLLDLGAHWKTSADAVSDEMDPRGRHGRMAFVLRADRPLDDGARRVEGVMRALGVTEPQRRWFVKTYGALAAPGRAISARLVASPEGLSREVGVEYRAVPIEDVVKVWTTFDPLPALGTRLGAIAGALNVERAAAFEVHFRSTEPPGLSVTFDIGAEPSSLASITP</sequence>